<dbReference type="InterPro" id="IPR014001">
    <property type="entry name" value="Helicase_ATP-bd"/>
</dbReference>
<dbReference type="EMBL" id="CP042905">
    <property type="protein sequence ID" value="QEE17773.1"/>
    <property type="molecule type" value="Genomic_DNA"/>
</dbReference>
<accession>A0A5B9DG59</accession>
<dbReference type="PROSITE" id="PS51192">
    <property type="entry name" value="HELICASE_ATP_BIND_1"/>
    <property type="match status" value="1"/>
</dbReference>
<evidence type="ECO:0000259" key="6">
    <source>
        <dbReference type="PROSITE" id="PS51192"/>
    </source>
</evidence>
<name>A0A5B9DG59_9ARCH</name>
<dbReference type="SMART" id="SM00487">
    <property type="entry name" value="DEXDc"/>
    <property type="match status" value="1"/>
</dbReference>
<keyword evidence="3 8" id="KW-0347">Helicase</keyword>
<evidence type="ECO:0000256" key="1">
    <source>
        <dbReference type="ARBA" id="ARBA00022741"/>
    </source>
</evidence>
<dbReference type="Gene3D" id="1.10.3380.30">
    <property type="match status" value="1"/>
</dbReference>
<sequence length="738" mass="85304">MLFVFFFYYKHWNEDLFCMITFDLKKLNFPIRRKQQIAFTALDNQKWVLTVLPTGYGKTLIGMYLAGKAGKFIIVAPLKALVEEQKKSFGEYFDVLAVSGDYRQNKKIVFDPGYDGYCMTYEMVFQLIINPKQRTRLFPDISAVIIDEAHLIGDRSRGPILESTIYLLEKFCPHIQMLLLSATVGNPQKFATHFNTELILANENERPVRLQQEIWDHARYSKHNEKIDVILNNLHMLIEEYPKNDTMPNMLIFCGSRGESEKLCASISELYPHITADFHHAGRTREQRVAIEDKFRNGDLNMLFCTPTLAMGINVPADICVITSVMRFNRLLSQKELLKASELIQMLGRAGRVGVKTKLFEIQGGKKIPYGRAIVFVEFDKYTQIKEMMEHPIEVTSQIPTKLKYILLTWISSGIHHRKDLENLYRRIFIEHPDLGIFHTELEWLKKYKFFTMDKNGNISLRHIGQIVARFAIHPRTVLFIQRIKAKLNSYEANITPAQLFALFMSCDEFVQNIRINEDMDKDALSNAKYFVNSTILHEILYSNADKWYLKRMAQVKKGFALTFDSYLQQRYKLDPYKKIRYLGKIGGDAYLLREQARRIIAATVALGRNWRYGKVLNALKNGIELSPPIFDSDIVELVAIDTIGVKSAVLISESGIKDKKTFLDANPHYLAQKLTRIKEKKNADLRKYHAQGGKKIPLWRGISEKTLEKMQNEAAKNKTPKNNKNKGKPKKTLLDLV</sequence>
<evidence type="ECO:0000256" key="5">
    <source>
        <dbReference type="SAM" id="MobiDB-lite"/>
    </source>
</evidence>
<feature type="domain" description="Helicase ATP-binding" evidence="6">
    <location>
        <begin position="39"/>
        <end position="202"/>
    </location>
</feature>
<dbReference type="GO" id="GO:0016787">
    <property type="term" value="F:hydrolase activity"/>
    <property type="evidence" value="ECO:0007669"/>
    <property type="project" value="UniProtKB-KW"/>
</dbReference>
<dbReference type="GO" id="GO:0004386">
    <property type="term" value="F:helicase activity"/>
    <property type="evidence" value="ECO:0007669"/>
    <property type="project" value="UniProtKB-KW"/>
</dbReference>
<dbReference type="InterPro" id="IPR027417">
    <property type="entry name" value="P-loop_NTPase"/>
</dbReference>
<keyword evidence="1" id="KW-0547">Nucleotide-binding</keyword>
<feature type="domain" description="Helicase C-terminal" evidence="7">
    <location>
        <begin position="233"/>
        <end position="407"/>
    </location>
</feature>
<dbReference type="InterPro" id="IPR001650">
    <property type="entry name" value="Helicase_C-like"/>
</dbReference>
<evidence type="ECO:0000256" key="2">
    <source>
        <dbReference type="ARBA" id="ARBA00022801"/>
    </source>
</evidence>
<organism evidence="8">
    <name type="scientific">Promethearchaeum syntrophicum</name>
    <dbReference type="NCBI Taxonomy" id="2594042"/>
    <lineage>
        <taxon>Archaea</taxon>
        <taxon>Promethearchaeati</taxon>
        <taxon>Promethearchaeota</taxon>
        <taxon>Promethearchaeia</taxon>
        <taxon>Promethearchaeales</taxon>
        <taxon>Promethearchaeaceae</taxon>
        <taxon>Promethearchaeum</taxon>
    </lineage>
</organism>
<keyword evidence="4" id="KW-0067">ATP-binding</keyword>
<dbReference type="Pfam" id="PF00270">
    <property type="entry name" value="DEAD"/>
    <property type="match status" value="1"/>
</dbReference>
<dbReference type="PANTHER" id="PTHR47961">
    <property type="entry name" value="DNA POLYMERASE THETA, PUTATIVE (AFU_ORTHOLOGUE AFUA_1G05260)-RELATED"/>
    <property type="match status" value="1"/>
</dbReference>
<dbReference type="EC" id="3.6.4.-" evidence="8"/>
<dbReference type="Pfam" id="PF00271">
    <property type="entry name" value="Helicase_C"/>
    <property type="match status" value="1"/>
</dbReference>
<feature type="compositionally biased region" description="Basic residues" evidence="5">
    <location>
        <begin position="719"/>
        <end position="732"/>
    </location>
</feature>
<dbReference type="InterPro" id="IPR050474">
    <property type="entry name" value="Hel308_SKI2-like"/>
</dbReference>
<dbReference type="SUPFAM" id="SSF52540">
    <property type="entry name" value="P-loop containing nucleoside triphosphate hydrolases"/>
    <property type="match status" value="1"/>
</dbReference>
<reference evidence="8" key="1">
    <citation type="journal article" date="2020" name="Nature">
        <title>Isolation of an archaeon at the prokaryote-eukaryote interface.</title>
        <authorList>
            <person name="Imachi H."/>
            <person name="Nobu M.K."/>
            <person name="Nakahara N."/>
            <person name="Morono Y."/>
            <person name="Ogawara M."/>
            <person name="Takaki Y."/>
            <person name="Takano Y."/>
            <person name="Uematsu K."/>
            <person name="Ikuta T."/>
            <person name="Ito M."/>
            <person name="Matsui Y."/>
            <person name="Miyazaki M."/>
            <person name="Murata K."/>
            <person name="Saito Y."/>
            <person name="Sakai S."/>
            <person name="Song C."/>
            <person name="Tasumi E."/>
            <person name="Yamanaka Y."/>
            <person name="Yamaguchi T."/>
            <person name="Kamagata Y."/>
            <person name="Tamaki H."/>
            <person name="Takai K."/>
        </authorList>
    </citation>
    <scope>NUCLEOTIDE SEQUENCE [LARGE SCALE GENOMIC DNA]</scope>
    <source>
        <strain evidence="8">MK-D1</strain>
    </source>
</reference>
<proteinExistence type="predicted"/>
<dbReference type="GO" id="GO:0140097">
    <property type="term" value="F:catalytic activity, acting on DNA"/>
    <property type="evidence" value="ECO:0007669"/>
    <property type="project" value="UniProtKB-ARBA"/>
</dbReference>
<dbReference type="InterPro" id="IPR011545">
    <property type="entry name" value="DEAD/DEAH_box_helicase_dom"/>
</dbReference>
<evidence type="ECO:0000256" key="4">
    <source>
        <dbReference type="ARBA" id="ARBA00022840"/>
    </source>
</evidence>
<dbReference type="AlphaFoldDB" id="A0A5B9DG59"/>
<dbReference type="GO" id="GO:0005524">
    <property type="term" value="F:ATP binding"/>
    <property type="evidence" value="ECO:0007669"/>
    <property type="project" value="UniProtKB-KW"/>
</dbReference>
<protein>
    <submittedName>
        <fullName evidence="8">Ski2-type helicase</fullName>
        <ecNumber evidence="8">3.6.4.-</ecNumber>
    </submittedName>
</protein>
<gene>
    <name evidence="8" type="ORF">DSAG12_03611</name>
</gene>
<dbReference type="PANTHER" id="PTHR47961:SF10">
    <property type="entry name" value="ATP-DEPENDENT DNA HELICASE HEL308"/>
    <property type="match status" value="1"/>
</dbReference>
<dbReference type="GO" id="GO:0003676">
    <property type="term" value="F:nucleic acid binding"/>
    <property type="evidence" value="ECO:0007669"/>
    <property type="project" value="InterPro"/>
</dbReference>
<dbReference type="SMART" id="SM00490">
    <property type="entry name" value="HELICc"/>
    <property type="match status" value="1"/>
</dbReference>
<dbReference type="Gene3D" id="3.40.50.300">
    <property type="entry name" value="P-loop containing nucleotide triphosphate hydrolases"/>
    <property type="match status" value="2"/>
</dbReference>
<dbReference type="PROSITE" id="PS51194">
    <property type="entry name" value="HELICASE_CTER"/>
    <property type="match status" value="1"/>
</dbReference>
<evidence type="ECO:0000256" key="3">
    <source>
        <dbReference type="ARBA" id="ARBA00022806"/>
    </source>
</evidence>
<evidence type="ECO:0000313" key="8">
    <source>
        <dbReference type="EMBL" id="QEE17773.1"/>
    </source>
</evidence>
<keyword evidence="2 8" id="KW-0378">Hydrolase</keyword>
<feature type="region of interest" description="Disordered" evidence="5">
    <location>
        <begin position="710"/>
        <end position="738"/>
    </location>
</feature>
<evidence type="ECO:0000259" key="7">
    <source>
        <dbReference type="PROSITE" id="PS51194"/>
    </source>
</evidence>